<gene>
    <name evidence="8" type="ORF">METZ01_LOCUS36736</name>
</gene>
<name>A0A381QWR9_9ZZZZ</name>
<dbReference type="GO" id="GO:0003723">
    <property type="term" value="F:RNA binding"/>
    <property type="evidence" value="ECO:0007669"/>
    <property type="project" value="UniProtKB-KW"/>
</dbReference>
<keyword evidence="3" id="KW-0489">Methyltransferase</keyword>
<proteinExistence type="inferred from homology"/>
<evidence type="ECO:0000256" key="6">
    <source>
        <dbReference type="ARBA" id="ARBA00022884"/>
    </source>
</evidence>
<dbReference type="PROSITE" id="PS01131">
    <property type="entry name" value="RRNA_A_DIMETH"/>
    <property type="match status" value="1"/>
</dbReference>
<dbReference type="InterPro" id="IPR001737">
    <property type="entry name" value="KsgA/Erm"/>
</dbReference>
<sequence>MGKNVKPKKKIGQHFLSDDNIAKKIIDLVNFKNYRHIIEVGPGMGALTDHLVYSAKKLTLIEIDNECIEYLEKKYLNKNVEIISANFLKYDLKNFKDNEILIIGNFPYNISSQIIFKAIENRDIVSSLTGMFQKEVASRICSDSGSKTYGILSVLTQLFFDVKIHFDVSPNVFNPKPKVNSSVLSLQRKKSINIDCDEKLLFKIVKLSFQQRRKKIKNSLKKLDIPEIILEDSIFEYRPEQLSSSEFVKLTQII</sequence>
<dbReference type="SMART" id="SM00650">
    <property type="entry name" value="rADc"/>
    <property type="match status" value="1"/>
</dbReference>
<dbReference type="AlphaFoldDB" id="A0A381QWR9"/>
<reference evidence="8" key="1">
    <citation type="submission" date="2018-05" db="EMBL/GenBank/DDBJ databases">
        <authorList>
            <person name="Lanie J.A."/>
            <person name="Ng W.-L."/>
            <person name="Kazmierczak K.M."/>
            <person name="Andrzejewski T.M."/>
            <person name="Davidsen T.M."/>
            <person name="Wayne K.J."/>
            <person name="Tettelin H."/>
            <person name="Glass J.I."/>
            <person name="Rusch D."/>
            <person name="Podicherti R."/>
            <person name="Tsui H.-C.T."/>
            <person name="Winkler M.E."/>
        </authorList>
    </citation>
    <scope>NUCLEOTIDE SEQUENCE</scope>
</reference>
<keyword evidence="6" id="KW-0694">RNA-binding</keyword>
<dbReference type="GO" id="GO:0005829">
    <property type="term" value="C:cytosol"/>
    <property type="evidence" value="ECO:0007669"/>
    <property type="project" value="TreeGrafter"/>
</dbReference>
<dbReference type="HAMAP" id="MF_00607">
    <property type="entry name" value="16SrRNA_methyltr_A"/>
    <property type="match status" value="1"/>
</dbReference>
<evidence type="ECO:0000256" key="5">
    <source>
        <dbReference type="ARBA" id="ARBA00022691"/>
    </source>
</evidence>
<dbReference type="EMBL" id="UINC01001571">
    <property type="protein sequence ID" value="SUZ83882.1"/>
    <property type="molecule type" value="Genomic_DNA"/>
</dbReference>
<dbReference type="SUPFAM" id="SSF53335">
    <property type="entry name" value="S-adenosyl-L-methionine-dependent methyltransferases"/>
    <property type="match status" value="1"/>
</dbReference>
<evidence type="ECO:0000256" key="1">
    <source>
        <dbReference type="ARBA" id="ARBA00022490"/>
    </source>
</evidence>
<keyword evidence="4" id="KW-0808">Transferase</keyword>
<evidence type="ECO:0000259" key="7">
    <source>
        <dbReference type="SMART" id="SM00650"/>
    </source>
</evidence>
<dbReference type="InterPro" id="IPR029063">
    <property type="entry name" value="SAM-dependent_MTases_sf"/>
</dbReference>
<dbReference type="PANTHER" id="PTHR11727">
    <property type="entry name" value="DIMETHYLADENOSINE TRANSFERASE"/>
    <property type="match status" value="1"/>
</dbReference>
<evidence type="ECO:0000256" key="2">
    <source>
        <dbReference type="ARBA" id="ARBA00022552"/>
    </source>
</evidence>
<dbReference type="NCBIfam" id="TIGR00755">
    <property type="entry name" value="ksgA"/>
    <property type="match status" value="1"/>
</dbReference>
<dbReference type="CDD" id="cd02440">
    <property type="entry name" value="AdoMet_MTases"/>
    <property type="match status" value="1"/>
</dbReference>
<feature type="non-terminal residue" evidence="8">
    <location>
        <position position="254"/>
    </location>
</feature>
<evidence type="ECO:0000256" key="4">
    <source>
        <dbReference type="ARBA" id="ARBA00022679"/>
    </source>
</evidence>
<organism evidence="8">
    <name type="scientific">marine metagenome</name>
    <dbReference type="NCBI Taxonomy" id="408172"/>
    <lineage>
        <taxon>unclassified sequences</taxon>
        <taxon>metagenomes</taxon>
        <taxon>ecological metagenomes</taxon>
    </lineage>
</organism>
<feature type="domain" description="Ribosomal RNA adenine methylase transferase N-terminal" evidence="7">
    <location>
        <begin position="21"/>
        <end position="190"/>
    </location>
</feature>
<accession>A0A381QWR9</accession>
<protein>
    <recommendedName>
        <fullName evidence="7">Ribosomal RNA adenine methylase transferase N-terminal domain-containing protein</fullName>
    </recommendedName>
</protein>
<dbReference type="Pfam" id="PF00398">
    <property type="entry name" value="RrnaAD"/>
    <property type="match status" value="1"/>
</dbReference>
<evidence type="ECO:0000256" key="3">
    <source>
        <dbReference type="ARBA" id="ARBA00022603"/>
    </source>
</evidence>
<keyword evidence="5" id="KW-0949">S-adenosyl-L-methionine</keyword>
<dbReference type="InterPro" id="IPR011530">
    <property type="entry name" value="rRNA_adenine_dimethylase"/>
</dbReference>
<dbReference type="Gene3D" id="3.40.50.150">
    <property type="entry name" value="Vaccinia Virus protein VP39"/>
    <property type="match status" value="1"/>
</dbReference>
<dbReference type="InterPro" id="IPR023165">
    <property type="entry name" value="rRNA_Ade_diMease-like_C"/>
</dbReference>
<dbReference type="InterPro" id="IPR020596">
    <property type="entry name" value="rRNA_Ade_Mease_Trfase_CS"/>
</dbReference>
<keyword evidence="2" id="KW-0698">rRNA processing</keyword>
<dbReference type="PROSITE" id="PS51689">
    <property type="entry name" value="SAM_RNA_A_N6_MT"/>
    <property type="match status" value="1"/>
</dbReference>
<dbReference type="Gene3D" id="1.10.8.100">
    <property type="entry name" value="Ribosomal RNA adenine dimethylase-like, domain 2"/>
    <property type="match status" value="1"/>
</dbReference>
<dbReference type="InterPro" id="IPR020598">
    <property type="entry name" value="rRNA_Ade_methylase_Trfase_N"/>
</dbReference>
<dbReference type="GO" id="GO:0000179">
    <property type="term" value="F:rRNA (adenine-N6,N6-)-dimethyltransferase activity"/>
    <property type="evidence" value="ECO:0007669"/>
    <property type="project" value="InterPro"/>
</dbReference>
<feature type="non-terminal residue" evidence="8">
    <location>
        <position position="1"/>
    </location>
</feature>
<dbReference type="PANTHER" id="PTHR11727:SF7">
    <property type="entry name" value="DIMETHYLADENOSINE TRANSFERASE-RELATED"/>
    <property type="match status" value="1"/>
</dbReference>
<evidence type="ECO:0000313" key="8">
    <source>
        <dbReference type="EMBL" id="SUZ83882.1"/>
    </source>
</evidence>
<keyword evidence="1" id="KW-0963">Cytoplasm</keyword>